<proteinExistence type="predicted"/>
<organism evidence="1 2">
    <name type="scientific">Ambrosiozyma monospora</name>
    <name type="common">Yeast</name>
    <name type="synonym">Endomycopsis monosporus</name>
    <dbReference type="NCBI Taxonomy" id="43982"/>
    <lineage>
        <taxon>Eukaryota</taxon>
        <taxon>Fungi</taxon>
        <taxon>Dikarya</taxon>
        <taxon>Ascomycota</taxon>
        <taxon>Saccharomycotina</taxon>
        <taxon>Pichiomycetes</taxon>
        <taxon>Pichiales</taxon>
        <taxon>Pichiaceae</taxon>
        <taxon>Ambrosiozyma</taxon>
    </lineage>
</organism>
<reference evidence="1" key="1">
    <citation type="submission" date="2023-04" db="EMBL/GenBank/DDBJ databases">
        <title>Ambrosiozyma monospora NBRC 10751.</title>
        <authorList>
            <person name="Ichikawa N."/>
            <person name="Sato H."/>
            <person name="Tonouchi N."/>
        </authorList>
    </citation>
    <scope>NUCLEOTIDE SEQUENCE</scope>
    <source>
        <strain evidence="1">NBRC 10751</strain>
    </source>
</reference>
<dbReference type="EMBL" id="BSXS01007530">
    <property type="protein sequence ID" value="GME89172.1"/>
    <property type="molecule type" value="Genomic_DNA"/>
</dbReference>
<name>A0ACB5TIY3_AMBMO</name>
<accession>A0ACB5TIY3</accession>
<keyword evidence="2" id="KW-1185">Reference proteome</keyword>
<gene>
    <name evidence="1" type="ORF">Amon02_000845300</name>
</gene>
<protein>
    <submittedName>
        <fullName evidence="1">Unnamed protein product</fullName>
    </submittedName>
</protein>
<evidence type="ECO:0000313" key="2">
    <source>
        <dbReference type="Proteomes" id="UP001165064"/>
    </source>
</evidence>
<evidence type="ECO:0000313" key="1">
    <source>
        <dbReference type="EMBL" id="GME89172.1"/>
    </source>
</evidence>
<sequence>MDAGGHLVFITAPAATEKIELAPSFMLHNNYTISGSMIGSPSDIEYMLQFAADHQIKPWVETIDINESNVKTAWERMDKGDVRFRFVLTGYDKHFKN</sequence>
<comment type="caution">
    <text evidence="1">The sequence shown here is derived from an EMBL/GenBank/DDBJ whole genome shotgun (WGS) entry which is preliminary data.</text>
</comment>
<dbReference type="Proteomes" id="UP001165064">
    <property type="component" value="Unassembled WGS sequence"/>
</dbReference>